<dbReference type="PROSITE" id="PS50836">
    <property type="entry name" value="DOMON"/>
    <property type="match status" value="1"/>
</dbReference>
<dbReference type="GO" id="GO:0005615">
    <property type="term" value="C:extracellular space"/>
    <property type="evidence" value="ECO:0007669"/>
    <property type="project" value="TreeGrafter"/>
</dbReference>
<dbReference type="Pfam" id="PF03351">
    <property type="entry name" value="DOMON"/>
    <property type="match status" value="1"/>
</dbReference>
<dbReference type="GO" id="GO:0005507">
    <property type="term" value="F:copper ion binding"/>
    <property type="evidence" value="ECO:0007669"/>
    <property type="project" value="TreeGrafter"/>
</dbReference>
<dbReference type="GO" id="GO:0042420">
    <property type="term" value="P:dopamine catabolic process"/>
    <property type="evidence" value="ECO:0007669"/>
    <property type="project" value="TreeGrafter"/>
</dbReference>
<dbReference type="OrthoDB" id="10003276at2759"/>
<evidence type="ECO:0000256" key="1">
    <source>
        <dbReference type="SAM" id="SignalP"/>
    </source>
</evidence>
<evidence type="ECO:0000259" key="2">
    <source>
        <dbReference type="PROSITE" id="PS50836"/>
    </source>
</evidence>
<reference evidence="3 4" key="1">
    <citation type="submission" date="2019-09" db="EMBL/GenBank/DDBJ databases">
        <title>Bird 10,000 Genomes (B10K) Project - Family phase.</title>
        <authorList>
            <person name="Zhang G."/>
        </authorList>
    </citation>
    <scope>NUCLEOTIDE SEQUENCE [LARGE SCALE GENOMIC DNA]</scope>
    <source>
        <strain evidence="3">B10K-DU-001-21</strain>
        <tissue evidence="3">Muscle</tissue>
    </source>
</reference>
<dbReference type="GO" id="GO:0006589">
    <property type="term" value="P:octopamine biosynthetic process"/>
    <property type="evidence" value="ECO:0007669"/>
    <property type="project" value="TreeGrafter"/>
</dbReference>
<proteinExistence type="predicted"/>
<evidence type="ECO:0000313" key="4">
    <source>
        <dbReference type="Proteomes" id="UP000578343"/>
    </source>
</evidence>
<keyword evidence="4" id="KW-1185">Reference proteome</keyword>
<dbReference type="PANTHER" id="PTHR10157:SF31">
    <property type="entry name" value="DBH-LIKE MONOOXYGENASE PROTEIN 2-RELATED"/>
    <property type="match status" value="1"/>
</dbReference>
<feature type="chain" id="PRO_5029869714" evidence="1">
    <location>
        <begin position="20"/>
        <end position="93"/>
    </location>
</feature>
<sequence length="93" mass="10616">FSRIKGMVVFFFLPWFCSGEPAPPLLCFHTFLDPSNMVYLRWHHDEQELMTFELQLHTTGWVSLGFSSHGELPGSDMVIGGVFPNSSIYFSVN</sequence>
<dbReference type="GO" id="GO:0030667">
    <property type="term" value="C:secretory granule membrane"/>
    <property type="evidence" value="ECO:0007669"/>
    <property type="project" value="TreeGrafter"/>
</dbReference>
<accession>A0A7K9EHN6</accession>
<protein>
    <submittedName>
        <fullName evidence="3">MOXD2 protein</fullName>
    </submittedName>
</protein>
<feature type="non-terminal residue" evidence="3">
    <location>
        <position position="1"/>
    </location>
</feature>
<dbReference type="EMBL" id="VWZK01014275">
    <property type="protein sequence ID" value="NXG76129.1"/>
    <property type="molecule type" value="Genomic_DNA"/>
</dbReference>
<feature type="domain" description="DOMON" evidence="2">
    <location>
        <begin position="36"/>
        <end position="93"/>
    </location>
</feature>
<dbReference type="InterPro" id="IPR000945">
    <property type="entry name" value="DBH-like"/>
</dbReference>
<dbReference type="PANTHER" id="PTHR10157">
    <property type="entry name" value="DOPAMINE BETA HYDROXYLASE RELATED"/>
    <property type="match status" value="1"/>
</dbReference>
<evidence type="ECO:0000313" key="3">
    <source>
        <dbReference type="EMBL" id="NXG76129.1"/>
    </source>
</evidence>
<dbReference type="InterPro" id="IPR005018">
    <property type="entry name" value="DOMON_domain"/>
</dbReference>
<dbReference type="InterPro" id="IPR045266">
    <property type="entry name" value="DOH_DOMON"/>
</dbReference>
<organism evidence="3 4">
    <name type="scientific">Baryphthengus martii</name>
    <name type="common">Rufous motmot</name>
    <dbReference type="NCBI Taxonomy" id="176943"/>
    <lineage>
        <taxon>Eukaryota</taxon>
        <taxon>Metazoa</taxon>
        <taxon>Chordata</taxon>
        <taxon>Craniata</taxon>
        <taxon>Vertebrata</taxon>
        <taxon>Euteleostomi</taxon>
        <taxon>Archelosauria</taxon>
        <taxon>Archosauria</taxon>
        <taxon>Dinosauria</taxon>
        <taxon>Saurischia</taxon>
        <taxon>Theropoda</taxon>
        <taxon>Coelurosauria</taxon>
        <taxon>Aves</taxon>
        <taxon>Neognathae</taxon>
        <taxon>Neoaves</taxon>
        <taxon>Telluraves</taxon>
        <taxon>Coraciimorphae</taxon>
        <taxon>Coraciiformes</taxon>
        <taxon>Momotidae</taxon>
        <taxon>Baryphthengus</taxon>
    </lineage>
</organism>
<dbReference type="GO" id="GO:0042421">
    <property type="term" value="P:norepinephrine biosynthetic process"/>
    <property type="evidence" value="ECO:0007669"/>
    <property type="project" value="TreeGrafter"/>
</dbReference>
<gene>
    <name evidence="3" type="primary">Moxd2</name>
    <name evidence="3" type="ORF">BARMAR_R14580</name>
</gene>
<dbReference type="CDD" id="cd09631">
    <property type="entry name" value="DOMON_DOH"/>
    <property type="match status" value="1"/>
</dbReference>
<keyword evidence="1" id="KW-0732">Signal</keyword>
<feature type="non-terminal residue" evidence="3">
    <location>
        <position position="93"/>
    </location>
</feature>
<dbReference type="GO" id="GO:0004500">
    <property type="term" value="F:dopamine beta-monooxygenase activity"/>
    <property type="evidence" value="ECO:0007669"/>
    <property type="project" value="InterPro"/>
</dbReference>
<comment type="caution">
    <text evidence="3">The sequence shown here is derived from an EMBL/GenBank/DDBJ whole genome shotgun (WGS) entry which is preliminary data.</text>
</comment>
<dbReference type="Proteomes" id="UP000578343">
    <property type="component" value="Unassembled WGS sequence"/>
</dbReference>
<name>A0A7K9EHN6_BARMA</name>
<feature type="signal peptide" evidence="1">
    <location>
        <begin position="1"/>
        <end position="19"/>
    </location>
</feature>
<dbReference type="AlphaFoldDB" id="A0A7K9EHN6"/>